<dbReference type="PANTHER" id="PTHR46507:SF4">
    <property type="entry name" value="SSX FAMILY MEMBER 2 INTERACTING PROTEIN"/>
    <property type="match status" value="1"/>
</dbReference>
<keyword evidence="7" id="KW-0175">Coiled coil</keyword>
<dbReference type="GO" id="GO:0070161">
    <property type="term" value="C:anchoring junction"/>
    <property type="evidence" value="ECO:0007669"/>
    <property type="project" value="UniProtKB-SubCell"/>
</dbReference>
<dbReference type="GO" id="GO:0035735">
    <property type="term" value="P:intraciliary transport involved in cilium assembly"/>
    <property type="evidence" value="ECO:0007669"/>
    <property type="project" value="TreeGrafter"/>
</dbReference>
<dbReference type="Proteomes" id="UP000678393">
    <property type="component" value="Unassembled WGS sequence"/>
</dbReference>
<dbReference type="InterPro" id="IPR052300">
    <property type="entry name" value="Adhesion_Centrosome_assoc"/>
</dbReference>
<dbReference type="PANTHER" id="PTHR46507">
    <property type="entry name" value="AFADIN- AND ALPHA-ACTININ-BINDING PROTEIN"/>
    <property type="match status" value="1"/>
</dbReference>
<dbReference type="GO" id="GO:0034451">
    <property type="term" value="C:centriolar satellite"/>
    <property type="evidence" value="ECO:0007669"/>
    <property type="project" value="TreeGrafter"/>
</dbReference>
<evidence type="ECO:0000256" key="1">
    <source>
        <dbReference type="ARBA" id="ARBA00004282"/>
    </source>
</evidence>
<evidence type="ECO:0000256" key="4">
    <source>
        <dbReference type="ARBA" id="ARBA00022490"/>
    </source>
</evidence>
<dbReference type="EMBL" id="CAJHNH020002135">
    <property type="protein sequence ID" value="CAG5125707.1"/>
    <property type="molecule type" value="Genomic_DNA"/>
</dbReference>
<evidence type="ECO:0000313" key="9">
    <source>
        <dbReference type="EMBL" id="CAG5125707.1"/>
    </source>
</evidence>
<evidence type="ECO:0000256" key="2">
    <source>
        <dbReference type="ARBA" id="ARBA00004300"/>
    </source>
</evidence>
<keyword evidence="10" id="KW-1185">Reference proteome</keyword>
<dbReference type="GO" id="GO:0007155">
    <property type="term" value="P:cell adhesion"/>
    <property type="evidence" value="ECO:0007669"/>
    <property type="project" value="UniProtKB-KW"/>
</dbReference>
<name>A0A8S3Z841_9EUPU</name>
<evidence type="ECO:0000256" key="7">
    <source>
        <dbReference type="ARBA" id="ARBA00023054"/>
    </source>
</evidence>
<keyword evidence="5" id="KW-0130">Cell adhesion</keyword>
<comment type="similarity">
    <text evidence="3">Belongs to the ADIP family.</text>
</comment>
<organism evidence="9 10">
    <name type="scientific">Candidula unifasciata</name>
    <dbReference type="NCBI Taxonomy" id="100452"/>
    <lineage>
        <taxon>Eukaryota</taxon>
        <taxon>Metazoa</taxon>
        <taxon>Spiralia</taxon>
        <taxon>Lophotrochozoa</taxon>
        <taxon>Mollusca</taxon>
        <taxon>Gastropoda</taxon>
        <taxon>Heterobranchia</taxon>
        <taxon>Euthyneura</taxon>
        <taxon>Panpulmonata</taxon>
        <taxon>Eupulmonata</taxon>
        <taxon>Stylommatophora</taxon>
        <taxon>Helicina</taxon>
        <taxon>Helicoidea</taxon>
        <taxon>Geomitridae</taxon>
        <taxon>Candidula</taxon>
    </lineage>
</organism>
<keyword evidence="6" id="KW-0965">Cell junction</keyword>
<evidence type="ECO:0000256" key="3">
    <source>
        <dbReference type="ARBA" id="ARBA00009291"/>
    </source>
</evidence>
<comment type="caution">
    <text evidence="9">The sequence shown here is derived from an EMBL/GenBank/DDBJ whole genome shotgun (WGS) entry which is preliminary data.</text>
</comment>
<proteinExistence type="inferred from homology"/>
<evidence type="ECO:0000256" key="6">
    <source>
        <dbReference type="ARBA" id="ARBA00022949"/>
    </source>
</evidence>
<dbReference type="InterPro" id="IPR021622">
    <property type="entry name" value="Afadin/alpha-actinin-bd"/>
</dbReference>
<dbReference type="GO" id="GO:0036064">
    <property type="term" value="C:ciliary basal body"/>
    <property type="evidence" value="ECO:0007669"/>
    <property type="project" value="TreeGrafter"/>
</dbReference>
<gene>
    <name evidence="9" type="ORF">CUNI_LOCUS11265</name>
</gene>
<evidence type="ECO:0000313" key="10">
    <source>
        <dbReference type="Proteomes" id="UP000678393"/>
    </source>
</evidence>
<dbReference type="OrthoDB" id="312015at2759"/>
<evidence type="ECO:0000256" key="5">
    <source>
        <dbReference type="ARBA" id="ARBA00022889"/>
    </source>
</evidence>
<dbReference type="Pfam" id="PF11559">
    <property type="entry name" value="ADIP"/>
    <property type="match status" value="1"/>
</dbReference>
<feature type="non-terminal residue" evidence="9">
    <location>
        <position position="312"/>
    </location>
</feature>
<accession>A0A8S3Z841</accession>
<keyword evidence="4" id="KW-0963">Cytoplasm</keyword>
<feature type="non-terminal residue" evidence="9">
    <location>
        <position position="1"/>
    </location>
</feature>
<keyword evidence="8" id="KW-0206">Cytoskeleton</keyword>
<dbReference type="AlphaFoldDB" id="A0A8S3Z841"/>
<comment type="subcellular location">
    <subcellularLocation>
        <location evidence="1">Cell junction</location>
    </subcellularLocation>
    <subcellularLocation>
        <location evidence="2">Cytoplasm</location>
        <location evidence="2">Cytoskeleton</location>
        <location evidence="2">Microtubule organizing center</location>
        <location evidence="2">Centrosome</location>
    </subcellularLocation>
</comment>
<evidence type="ECO:0000256" key="8">
    <source>
        <dbReference type="ARBA" id="ARBA00023212"/>
    </source>
</evidence>
<protein>
    <submittedName>
        <fullName evidence="9">Uncharacterized protein</fullName>
    </submittedName>
</protein>
<reference evidence="9" key="1">
    <citation type="submission" date="2021-04" db="EMBL/GenBank/DDBJ databases">
        <authorList>
            <consortium name="Molecular Ecology Group"/>
        </authorList>
    </citation>
    <scope>NUCLEOTIDE SEQUENCE</scope>
</reference>
<sequence>MAVSNPYSFHAQDTDILQYPTARVLDPTRPGRIEADFNVFEEAYFIPIPQLEDAQVLASGLKEEFCNRQNLLNSIAYINQELELLGLECLKFDGSKCTSGTVFIVNRMYDLLSLYHKTATVKNDLEVRNHRLICETEHQQSSALRLKRLQEQTDRELDQEREKTRQISLKYSQVCNKLRSEKEEVKRLTTVLQSRDLQHKHEHKKKEKEVSRLKERLHQLLADKMPDRKVGMELMNVINRRSEDGRRGTWKTGPDKQEEEMYQILISNYEDRQQELIQENGELRDCLLSLQRELSALHKRTADLSATSVANV</sequence>